<sequence length="54" mass="6438">KLEKKIRLLNIQIADAERRLKTAEPHDRTIIEVGIKAMRDASITIQRRLDRRTW</sequence>
<dbReference type="EMBL" id="LAZR01000213">
    <property type="protein sequence ID" value="KKN81621.1"/>
    <property type="molecule type" value="Genomic_DNA"/>
</dbReference>
<comment type="caution">
    <text evidence="1">The sequence shown here is derived from an EMBL/GenBank/DDBJ whole genome shotgun (WGS) entry which is preliminary data.</text>
</comment>
<proteinExistence type="predicted"/>
<evidence type="ECO:0000313" key="1">
    <source>
        <dbReference type="EMBL" id="KKN81621.1"/>
    </source>
</evidence>
<name>A0A0F9W7G3_9ZZZZ</name>
<gene>
    <name evidence="1" type="ORF">LCGC14_0319070</name>
</gene>
<organism evidence="1">
    <name type="scientific">marine sediment metagenome</name>
    <dbReference type="NCBI Taxonomy" id="412755"/>
    <lineage>
        <taxon>unclassified sequences</taxon>
        <taxon>metagenomes</taxon>
        <taxon>ecological metagenomes</taxon>
    </lineage>
</organism>
<dbReference type="AlphaFoldDB" id="A0A0F9W7G3"/>
<accession>A0A0F9W7G3</accession>
<feature type="non-terminal residue" evidence="1">
    <location>
        <position position="1"/>
    </location>
</feature>
<reference evidence="1" key="1">
    <citation type="journal article" date="2015" name="Nature">
        <title>Complex archaea that bridge the gap between prokaryotes and eukaryotes.</title>
        <authorList>
            <person name="Spang A."/>
            <person name="Saw J.H."/>
            <person name="Jorgensen S.L."/>
            <person name="Zaremba-Niedzwiedzka K."/>
            <person name="Martijn J."/>
            <person name="Lind A.E."/>
            <person name="van Eijk R."/>
            <person name="Schleper C."/>
            <person name="Guy L."/>
            <person name="Ettema T.J."/>
        </authorList>
    </citation>
    <scope>NUCLEOTIDE SEQUENCE</scope>
</reference>
<protein>
    <submittedName>
        <fullName evidence="1">Uncharacterized protein</fullName>
    </submittedName>
</protein>